<gene>
    <name evidence="1" type="ORF">SAMN02745912_00703</name>
</gene>
<dbReference type="Proteomes" id="UP000184465">
    <property type="component" value="Unassembled WGS sequence"/>
</dbReference>
<protein>
    <recommendedName>
        <fullName evidence="3">FlgN protein</fullName>
    </recommendedName>
</protein>
<evidence type="ECO:0000313" key="2">
    <source>
        <dbReference type="Proteomes" id="UP000184465"/>
    </source>
</evidence>
<sequence>MLLAYIIKRMDDRMSSKELIDKLIEISKNKYRYLNIILGIQKNLSIYIKEEKIQNILRQIDLNDRYMSKVQGFDRDFYSLFNKLKSNLGIDSIDKIDVKKYPQLKELKKIVVEILKLDEEIRIIENQNIKIIKKDKGEISNKLRGIKQGTNADKAYKTQKNLLKGTSFNKKK</sequence>
<reference evidence="1 2" key="1">
    <citation type="submission" date="2016-11" db="EMBL/GenBank/DDBJ databases">
        <authorList>
            <person name="Jaros S."/>
            <person name="Januszkiewicz K."/>
            <person name="Wedrychowicz H."/>
        </authorList>
    </citation>
    <scope>NUCLEOTIDE SEQUENCE [LARGE SCALE GENOMIC DNA]</scope>
    <source>
        <strain evidence="1 2">DSM 15212</strain>
    </source>
</reference>
<dbReference type="EMBL" id="FRAG01000005">
    <property type="protein sequence ID" value="SHJ67205.1"/>
    <property type="molecule type" value="Genomic_DNA"/>
</dbReference>
<organism evidence="1 2">
    <name type="scientific">Paramaledivibacter caminithermalis (strain DSM 15212 / CIP 107654 / DViRD3)</name>
    <name type="common">Clostridium caminithermale</name>
    <dbReference type="NCBI Taxonomy" id="1121301"/>
    <lineage>
        <taxon>Bacteria</taxon>
        <taxon>Bacillati</taxon>
        <taxon>Bacillota</taxon>
        <taxon>Clostridia</taxon>
        <taxon>Peptostreptococcales</taxon>
        <taxon>Caminicellaceae</taxon>
        <taxon>Paramaledivibacter</taxon>
    </lineage>
</organism>
<accession>A0A1M6L7P5</accession>
<evidence type="ECO:0008006" key="3">
    <source>
        <dbReference type="Google" id="ProtNLM"/>
    </source>
</evidence>
<name>A0A1M6L7P5_PARC5</name>
<dbReference type="STRING" id="1121301.SAMN02745912_00703"/>
<keyword evidence="2" id="KW-1185">Reference proteome</keyword>
<evidence type="ECO:0000313" key="1">
    <source>
        <dbReference type="EMBL" id="SHJ67205.1"/>
    </source>
</evidence>
<dbReference type="AlphaFoldDB" id="A0A1M6L7P5"/>
<proteinExistence type="predicted"/>